<dbReference type="InterPro" id="IPR002110">
    <property type="entry name" value="Ankyrin_rpt"/>
</dbReference>
<keyword evidence="2" id="KW-0040">ANK repeat</keyword>
<evidence type="ECO:0000313" key="3">
    <source>
        <dbReference type="EMBL" id="QKU33457.1"/>
    </source>
</evidence>
<dbReference type="KEGG" id="vg:80516748"/>
<dbReference type="InterPro" id="IPR036770">
    <property type="entry name" value="Ankyrin_rpt-contain_sf"/>
</dbReference>
<dbReference type="GeneID" id="80516748"/>
<accession>A0A6N1NJJ0</accession>
<dbReference type="Gene3D" id="1.25.40.20">
    <property type="entry name" value="Ankyrin repeat-containing domain"/>
    <property type="match status" value="2"/>
</dbReference>
<keyword evidence="1" id="KW-0677">Repeat</keyword>
<reference evidence="3" key="2">
    <citation type="journal article" date="2018" name="Nat. Commun.">
        <title>Tailed giant Tupanvirus possesses the most complete translational apparatus of the known virosphere.</title>
        <authorList>
            <person name="Abrahao J."/>
            <person name="Silva L."/>
            <person name="Silva L.S."/>
            <person name="Khalil J.Y.B."/>
            <person name="Rodrigues R."/>
            <person name="Arantes T."/>
            <person name="Assis F."/>
            <person name="Boratto P."/>
            <person name="Andrade M."/>
            <person name="Kroon E.G."/>
            <person name="Ribeiro B."/>
            <person name="Bergier I."/>
            <person name="Seligmann H."/>
            <person name="Ghigo E."/>
            <person name="Colson P."/>
            <person name="Levasseur A."/>
            <person name="Kroemer G."/>
            <person name="Raoult D."/>
            <person name="La Scola B."/>
        </authorList>
    </citation>
    <scope>NUCLEOTIDE SEQUENCE [LARGE SCALE GENOMIC DNA]</scope>
    <source>
        <strain evidence="3">Deep ocean</strain>
    </source>
</reference>
<dbReference type="PROSITE" id="PS50088">
    <property type="entry name" value="ANK_REPEAT"/>
    <property type="match status" value="2"/>
</dbReference>
<dbReference type="SUPFAM" id="SSF48403">
    <property type="entry name" value="Ankyrin repeat"/>
    <property type="match status" value="1"/>
</dbReference>
<sequence>MDKYIQLLTQHFGKTLHSDFDNDIMGVEMFLFKLNANEFYNAIVLLLDNDFPKECYHHLIYASIRLNDIKAVKILLSYGAYLDAFDFSSAVIWCDLSLLELLLESESNLNPESDLSLALFTAVENGYYDKVFKLLQYDIPVECYKLPLLTGIKYNHYEIVKLLIESGVNINFGDEKNSLSHIYCNLNIGVDTRKNLNIGVDTSKIEKNLPLNIAISLGNNDMVNLLLKYGAIIDSSVNQGFIIACQLNHFNTIKLVLDAGYDIINDDMALGICVACDNVDVIKLFMGYGVTIDHDIDWAFSSDTHQNYEYECLTLLFDHGYVLKFETANIIIQKCIDNNSYSSLDLILCHMETNGMATPSLLKTKYEDPELKKICGNHSIVLRKYSQQSCEYLP</sequence>
<dbReference type="SMART" id="SM00248">
    <property type="entry name" value="ANK"/>
    <property type="match status" value="5"/>
</dbReference>
<dbReference type="EMBL" id="MF405918">
    <property type="protein sequence ID" value="QKU33457.1"/>
    <property type="molecule type" value="Genomic_DNA"/>
</dbReference>
<evidence type="ECO:0000256" key="1">
    <source>
        <dbReference type="ARBA" id="ARBA00022737"/>
    </source>
</evidence>
<reference evidence="3" key="1">
    <citation type="submission" date="2017-06" db="EMBL/GenBank/DDBJ databases">
        <authorList>
            <person name="Assis F.L."/>
            <person name="Abrahao J.S."/>
            <person name="Silva L."/>
            <person name="Khalil J.B."/>
            <person name="Rodrigues R."/>
            <person name="Silva L.S."/>
            <person name="Boratto P."/>
            <person name="Andrade M."/>
            <person name="Kroon E.G."/>
            <person name="Ribeiro B."/>
            <person name="Bergier I."/>
            <person name="Seligmann H."/>
            <person name="Ghigo E."/>
            <person name="Colson P."/>
            <person name="Levasseur A."/>
            <person name="Raoult D."/>
            <person name="Scola B.L."/>
        </authorList>
    </citation>
    <scope>NUCLEOTIDE SEQUENCE</scope>
    <source>
        <strain evidence="3">Deep ocean</strain>
    </source>
</reference>
<evidence type="ECO:0000256" key="2">
    <source>
        <dbReference type="ARBA" id="ARBA00023043"/>
    </source>
</evidence>
<protein>
    <submittedName>
        <fullName evidence="3">Putative ankyrin repeat protein</fullName>
    </submittedName>
</protein>
<dbReference type="PROSITE" id="PS50297">
    <property type="entry name" value="ANK_REP_REGION"/>
    <property type="match status" value="1"/>
</dbReference>
<dbReference type="PANTHER" id="PTHR24198:SF165">
    <property type="entry name" value="ANKYRIN REPEAT-CONTAINING PROTEIN-RELATED"/>
    <property type="match status" value="1"/>
</dbReference>
<dbReference type="Pfam" id="PF12796">
    <property type="entry name" value="Ank_2"/>
    <property type="match status" value="2"/>
</dbReference>
<dbReference type="PANTHER" id="PTHR24198">
    <property type="entry name" value="ANKYRIN REPEAT AND PROTEIN KINASE DOMAIN-CONTAINING PROTEIN"/>
    <property type="match status" value="1"/>
</dbReference>
<dbReference type="RefSeq" id="YP_010780057.1">
    <property type="nucleotide sequence ID" value="NC_075038.1"/>
</dbReference>
<proteinExistence type="predicted"/>
<organism evidence="3">
    <name type="scientific">Tupanvirus deep ocean</name>
    <dbReference type="NCBI Taxonomy" id="2126984"/>
    <lineage>
        <taxon>Viruses</taxon>
        <taxon>Varidnaviria</taxon>
        <taxon>Bamfordvirae</taxon>
        <taxon>Nucleocytoviricota</taxon>
        <taxon>Megaviricetes</taxon>
        <taxon>Imitervirales</taxon>
        <taxon>Mimiviridae</taxon>
        <taxon>Megamimivirinae</taxon>
        <taxon>Tupanvirus</taxon>
        <taxon>Tupanvirus altamarinense</taxon>
    </lineage>
</organism>
<name>A0A6N1NJJ0_9VIRU</name>